<evidence type="ECO:0000313" key="3">
    <source>
        <dbReference type="EMBL" id="SCW32076.1"/>
    </source>
</evidence>
<name>A0A1G4PII8_9CAUL</name>
<feature type="region of interest" description="Disordered" evidence="1">
    <location>
        <begin position="31"/>
        <end position="54"/>
    </location>
</feature>
<gene>
    <name evidence="3" type="ORF">SAMN02927928_0402</name>
</gene>
<organism evidence="3 4">
    <name type="scientific">Asticcacaulis taihuensis</name>
    <dbReference type="NCBI Taxonomy" id="260084"/>
    <lineage>
        <taxon>Bacteria</taxon>
        <taxon>Pseudomonadati</taxon>
        <taxon>Pseudomonadota</taxon>
        <taxon>Alphaproteobacteria</taxon>
        <taxon>Caulobacterales</taxon>
        <taxon>Caulobacteraceae</taxon>
        <taxon>Asticcacaulis</taxon>
    </lineage>
</organism>
<dbReference type="STRING" id="260084.SAMN02927928_0402"/>
<reference evidence="4" key="1">
    <citation type="submission" date="2016-10" db="EMBL/GenBank/DDBJ databases">
        <authorList>
            <person name="Varghese N."/>
            <person name="Submissions S."/>
        </authorList>
    </citation>
    <scope>NUCLEOTIDE SEQUENCE [LARGE SCALE GENOMIC DNA]</scope>
    <source>
        <strain evidence="4">CGMCC 1.3431</strain>
    </source>
</reference>
<keyword evidence="2" id="KW-0732">Signal</keyword>
<dbReference type="EMBL" id="FMTS01000001">
    <property type="protein sequence ID" value="SCW32076.1"/>
    <property type="molecule type" value="Genomic_DNA"/>
</dbReference>
<proteinExistence type="predicted"/>
<protein>
    <submittedName>
        <fullName evidence="3">Uncharacterized protein</fullName>
    </submittedName>
</protein>
<dbReference type="AlphaFoldDB" id="A0A1G4PII8"/>
<feature type="signal peptide" evidence="2">
    <location>
        <begin position="1"/>
        <end position="27"/>
    </location>
</feature>
<feature type="chain" id="PRO_5011780446" evidence="2">
    <location>
        <begin position="28"/>
        <end position="136"/>
    </location>
</feature>
<sequence length="136" mass="14688">MKFTSAHHMSAPLAMLALLLAPTHLLAQTATETTPQADINSMPKWSEFPVPPTNITTPAEFQAAVTDTLAKRQQLKTETDALVWDDTVPETFAADARGRIDPAHTAPIEAQTTTPAQINALAEDLRKRAAPPPVIK</sequence>
<evidence type="ECO:0000256" key="2">
    <source>
        <dbReference type="SAM" id="SignalP"/>
    </source>
</evidence>
<evidence type="ECO:0000313" key="4">
    <source>
        <dbReference type="Proteomes" id="UP000199150"/>
    </source>
</evidence>
<accession>A0A1G4PII8</accession>
<keyword evidence="4" id="KW-1185">Reference proteome</keyword>
<evidence type="ECO:0000256" key="1">
    <source>
        <dbReference type="SAM" id="MobiDB-lite"/>
    </source>
</evidence>
<dbReference type="Proteomes" id="UP000199150">
    <property type="component" value="Unassembled WGS sequence"/>
</dbReference>